<evidence type="ECO:0000313" key="3">
    <source>
        <dbReference type="Proteomes" id="UP001549164"/>
    </source>
</evidence>
<reference evidence="2 3" key="1">
    <citation type="submission" date="2024-06" db="EMBL/GenBank/DDBJ databases">
        <title>Genomic Encyclopedia of Type Strains, Phase IV (KMG-IV): sequencing the most valuable type-strain genomes for metagenomic binning, comparative biology and taxonomic classification.</title>
        <authorList>
            <person name="Goeker M."/>
        </authorList>
    </citation>
    <scope>NUCLEOTIDE SEQUENCE [LARGE SCALE GENOMIC DNA]</scope>
    <source>
        <strain evidence="2 3">DSM 28102</strain>
    </source>
</reference>
<organism evidence="2 3">
    <name type="scientific">Martelella mangrovi</name>
    <dbReference type="NCBI Taxonomy" id="1397477"/>
    <lineage>
        <taxon>Bacteria</taxon>
        <taxon>Pseudomonadati</taxon>
        <taxon>Pseudomonadota</taxon>
        <taxon>Alphaproteobacteria</taxon>
        <taxon>Hyphomicrobiales</taxon>
        <taxon>Aurantimonadaceae</taxon>
        <taxon>Martelella</taxon>
    </lineage>
</organism>
<dbReference type="InterPro" id="IPR038696">
    <property type="entry name" value="IalB_sf"/>
</dbReference>
<feature type="chain" id="PRO_5045060021" evidence="1">
    <location>
        <begin position="26"/>
        <end position="174"/>
    </location>
</feature>
<dbReference type="InterPro" id="IPR010642">
    <property type="entry name" value="Invasion_prot_B"/>
</dbReference>
<feature type="signal peptide" evidence="1">
    <location>
        <begin position="1"/>
        <end position="25"/>
    </location>
</feature>
<dbReference type="RefSeq" id="WP_319520035.1">
    <property type="nucleotide sequence ID" value="NZ_JBEPLY010000005.1"/>
</dbReference>
<dbReference type="Pfam" id="PF06776">
    <property type="entry name" value="IalB"/>
    <property type="match status" value="1"/>
</dbReference>
<dbReference type="Gene3D" id="2.60.40.1880">
    <property type="entry name" value="Invasion associated locus B (IalB) protein"/>
    <property type="match status" value="1"/>
</dbReference>
<protein>
    <submittedName>
        <fullName evidence="2">Invasion protein IalB</fullName>
    </submittedName>
</protein>
<gene>
    <name evidence="2" type="ORF">ABID12_001940</name>
</gene>
<dbReference type="Proteomes" id="UP001549164">
    <property type="component" value="Unassembled WGS sequence"/>
</dbReference>
<sequence>MKHRRFTAVIAAVLFGAAPVGQTFAALPDGASSLNETYQDWRVTCVSDGTNDRCAMVHNQVAKDSGQRVLTVELNAPAADQAQGVLVMPFGLALAEGVSLTIDTDSDGPTFGFSTCLPQGCLVPIQFDAAMLDRLKNGGVLHVRAKPVDGSDRVDIQASLNGFTAAFNRLNALR</sequence>
<name>A0ABV2IAP8_9HYPH</name>
<keyword evidence="3" id="KW-1185">Reference proteome</keyword>
<evidence type="ECO:0000313" key="2">
    <source>
        <dbReference type="EMBL" id="MET3600000.1"/>
    </source>
</evidence>
<dbReference type="EMBL" id="JBEPLY010000005">
    <property type="protein sequence ID" value="MET3600000.1"/>
    <property type="molecule type" value="Genomic_DNA"/>
</dbReference>
<keyword evidence="1" id="KW-0732">Signal</keyword>
<accession>A0ABV2IAP8</accession>
<evidence type="ECO:0000256" key="1">
    <source>
        <dbReference type="SAM" id="SignalP"/>
    </source>
</evidence>
<proteinExistence type="predicted"/>
<comment type="caution">
    <text evidence="2">The sequence shown here is derived from an EMBL/GenBank/DDBJ whole genome shotgun (WGS) entry which is preliminary data.</text>
</comment>